<evidence type="ECO:0000313" key="2">
    <source>
        <dbReference type="Proteomes" id="UP000238157"/>
    </source>
</evidence>
<proteinExistence type="predicted"/>
<organism evidence="1 2">
    <name type="scientific">Mongoliibacter ruber</name>
    <dbReference type="NCBI Taxonomy" id="1750599"/>
    <lineage>
        <taxon>Bacteria</taxon>
        <taxon>Pseudomonadati</taxon>
        <taxon>Bacteroidota</taxon>
        <taxon>Cytophagia</taxon>
        <taxon>Cytophagales</taxon>
        <taxon>Cyclobacteriaceae</taxon>
        <taxon>Mongoliibacter</taxon>
    </lineage>
</organism>
<reference evidence="1 2" key="1">
    <citation type="submission" date="2018-03" db="EMBL/GenBank/DDBJ databases">
        <title>Genomic Encyclopedia of Archaeal and Bacterial Type Strains, Phase II (KMG-II): from individual species to whole genera.</title>
        <authorList>
            <person name="Goeker M."/>
        </authorList>
    </citation>
    <scope>NUCLEOTIDE SEQUENCE [LARGE SCALE GENOMIC DNA]</scope>
    <source>
        <strain evidence="1 2">DSM 27929</strain>
    </source>
</reference>
<dbReference type="Proteomes" id="UP000238157">
    <property type="component" value="Unassembled WGS sequence"/>
</dbReference>
<dbReference type="RefSeq" id="WP_106132369.1">
    <property type="nucleotide sequence ID" value="NZ_PVTR01000002.1"/>
</dbReference>
<protein>
    <submittedName>
        <fullName evidence="1">Uncharacterized protein DUF4221</fullName>
    </submittedName>
</protein>
<dbReference type="AlphaFoldDB" id="A0A2T0WSJ4"/>
<dbReference type="Pfam" id="PF13970">
    <property type="entry name" value="DUF4221"/>
    <property type="match status" value="1"/>
</dbReference>
<dbReference type="EMBL" id="PVTR01000002">
    <property type="protein sequence ID" value="PRY89669.1"/>
    <property type="molecule type" value="Genomic_DNA"/>
</dbReference>
<gene>
    <name evidence="1" type="ORF">CLW00_102145</name>
</gene>
<name>A0A2T0WSJ4_9BACT</name>
<keyword evidence="2" id="KW-1185">Reference proteome</keyword>
<dbReference type="PROSITE" id="PS51257">
    <property type="entry name" value="PROKAR_LIPOPROTEIN"/>
    <property type="match status" value="1"/>
</dbReference>
<sequence>MKKLVFGFLVIFLASCGGNDDKKSSNMYADFSISMDTVIVDSKNEILMAAATGSSAIAVSSNQNLLFNWDTKGANLEVIDLEKMELSEKIKVEKEGPEGVGENAYMIRPVAENRLAFLGWEGKISITDFQANILERINLREDWMSEGIDEKGQLNFLGFSKDGKKLYCTFMAFKKLDSDILELDLEQKTKRVIELPNFEDRDKYRVTWQIEGGGMSATFPSQDFTLWKDDILLATNYTNSIYHLNSEEDTLIYRQYDNALTPNSKSGSYQNNVDSREELQKVATQIREEINFGNLLWDDVNKVFYRFSYKAMPRIDGEELRHKTYLSILNEDFELVGEKETSDLISKIPNPQFVKDGKIHLFLNLDDELAYVRLTIES</sequence>
<accession>A0A2T0WSJ4</accession>
<evidence type="ECO:0000313" key="1">
    <source>
        <dbReference type="EMBL" id="PRY89669.1"/>
    </source>
</evidence>
<dbReference type="OrthoDB" id="833896at2"/>
<dbReference type="InterPro" id="IPR011044">
    <property type="entry name" value="Quino_amine_DH_bsu"/>
</dbReference>
<dbReference type="InterPro" id="IPR025316">
    <property type="entry name" value="DUF4221"/>
</dbReference>
<comment type="caution">
    <text evidence="1">The sequence shown here is derived from an EMBL/GenBank/DDBJ whole genome shotgun (WGS) entry which is preliminary data.</text>
</comment>
<dbReference type="SUPFAM" id="SSF50969">
    <property type="entry name" value="YVTN repeat-like/Quinoprotein amine dehydrogenase"/>
    <property type="match status" value="1"/>
</dbReference>